<dbReference type="PANTHER" id="PTHR30086">
    <property type="entry name" value="ARGININE EXPORTER PROTEIN ARGO"/>
    <property type="match status" value="1"/>
</dbReference>
<keyword evidence="4" id="KW-0813">Transport</keyword>
<keyword evidence="6 7" id="KW-0472">Membrane</keyword>
<dbReference type="STRING" id="910964.GEAM_4443"/>
<reference evidence="8 9" key="1">
    <citation type="submission" date="2014-05" db="EMBL/GenBank/DDBJ databases">
        <title>ATOL: Assembling a taxonomically balanced genome-scale reconstruction of the evolutionary history of the Enterobacteriaceae.</title>
        <authorList>
            <person name="Plunkett G.III."/>
            <person name="Neeno-Eckwall E.C."/>
            <person name="Glasner J.D."/>
            <person name="Perna N.T."/>
        </authorList>
    </citation>
    <scope>NUCLEOTIDE SEQUENCE [LARGE SCALE GENOMIC DNA]</scope>
    <source>
        <strain evidence="8 9">ATCC 33852</strain>
    </source>
</reference>
<evidence type="ECO:0000256" key="4">
    <source>
        <dbReference type="ARBA" id="ARBA00022970"/>
    </source>
</evidence>
<proteinExistence type="predicted"/>
<evidence type="ECO:0000256" key="3">
    <source>
        <dbReference type="ARBA" id="ARBA00022692"/>
    </source>
</evidence>
<dbReference type="InterPro" id="IPR001123">
    <property type="entry name" value="LeuE-type"/>
</dbReference>
<dbReference type="OrthoDB" id="9814990at2"/>
<evidence type="ECO:0000256" key="5">
    <source>
        <dbReference type="ARBA" id="ARBA00022989"/>
    </source>
</evidence>
<dbReference type="Pfam" id="PF01810">
    <property type="entry name" value="LysE"/>
    <property type="match status" value="1"/>
</dbReference>
<keyword evidence="9" id="KW-1185">Reference proteome</keyword>
<dbReference type="EMBL" id="JMPJ01000076">
    <property type="protein sequence ID" value="KFC77317.1"/>
    <property type="molecule type" value="Genomic_DNA"/>
</dbReference>
<dbReference type="Proteomes" id="UP000028640">
    <property type="component" value="Unassembled WGS sequence"/>
</dbReference>
<evidence type="ECO:0000313" key="8">
    <source>
        <dbReference type="EMBL" id="KFC77317.1"/>
    </source>
</evidence>
<dbReference type="PANTHER" id="PTHR30086:SF20">
    <property type="entry name" value="ARGININE EXPORTER PROTEIN ARGO-RELATED"/>
    <property type="match status" value="1"/>
</dbReference>
<feature type="transmembrane region" description="Helical" evidence="7">
    <location>
        <begin position="112"/>
        <end position="133"/>
    </location>
</feature>
<accession>A0A085G0S2</accession>
<feature type="transmembrane region" description="Helical" evidence="7">
    <location>
        <begin position="40"/>
        <end position="63"/>
    </location>
</feature>
<keyword evidence="4" id="KW-0029">Amino-acid transport</keyword>
<keyword evidence="5 7" id="KW-1133">Transmembrane helix</keyword>
<gene>
    <name evidence="8" type="ORF">GEAM_4443</name>
</gene>
<evidence type="ECO:0000256" key="6">
    <source>
        <dbReference type="ARBA" id="ARBA00023136"/>
    </source>
</evidence>
<sequence>MNLLGFALAILPVALSPGASFTLAMNNAVQQGMRGTGRIILGTLLGIYTHALLAGLGITRLIAAYPALMNAIKIIGTAYLIYLAIRLIRSGLNAQDLAFTSGNRSTGIKEAYLANVLNIKAIMLYLTVVPAFAGSGASPWSYLILASIHVAIMALWLLFAGQMLIRSAAKISTRKLKKVIDICGGTLLLIFTIWPYLAG</sequence>
<dbReference type="AlphaFoldDB" id="A0A085G0S2"/>
<feature type="transmembrane region" description="Helical" evidence="7">
    <location>
        <begin position="179"/>
        <end position="197"/>
    </location>
</feature>
<keyword evidence="2" id="KW-1003">Cell membrane</keyword>
<dbReference type="GO" id="GO:0005886">
    <property type="term" value="C:plasma membrane"/>
    <property type="evidence" value="ECO:0007669"/>
    <property type="project" value="UniProtKB-SubCell"/>
</dbReference>
<keyword evidence="3 7" id="KW-0812">Transmembrane</keyword>
<dbReference type="RefSeq" id="WP_034796224.1">
    <property type="nucleotide sequence ID" value="NZ_JMPJ01000076.1"/>
</dbReference>
<evidence type="ECO:0000256" key="2">
    <source>
        <dbReference type="ARBA" id="ARBA00022475"/>
    </source>
</evidence>
<protein>
    <recommendedName>
        <fullName evidence="10">Threonine efflux protein</fullName>
    </recommendedName>
</protein>
<dbReference type="GO" id="GO:0015171">
    <property type="term" value="F:amino acid transmembrane transporter activity"/>
    <property type="evidence" value="ECO:0007669"/>
    <property type="project" value="TreeGrafter"/>
</dbReference>
<comment type="caution">
    <text evidence="8">The sequence shown here is derived from an EMBL/GenBank/DDBJ whole genome shotgun (WGS) entry which is preliminary data.</text>
</comment>
<evidence type="ECO:0000313" key="9">
    <source>
        <dbReference type="Proteomes" id="UP000028640"/>
    </source>
</evidence>
<dbReference type="GeneID" id="78382167"/>
<evidence type="ECO:0000256" key="1">
    <source>
        <dbReference type="ARBA" id="ARBA00004651"/>
    </source>
</evidence>
<evidence type="ECO:0000256" key="7">
    <source>
        <dbReference type="SAM" id="Phobius"/>
    </source>
</evidence>
<evidence type="ECO:0008006" key="10">
    <source>
        <dbReference type="Google" id="ProtNLM"/>
    </source>
</evidence>
<feature type="transmembrane region" description="Helical" evidence="7">
    <location>
        <begin position="139"/>
        <end position="159"/>
    </location>
</feature>
<organism evidence="8 9">
    <name type="scientific">Ewingella americana (strain ATCC 33852 / DSM 4580 / CCUG 14506 / JCM 5911 / LMG 7869 / NCTC 12157 / CDC 1468-78)</name>
    <dbReference type="NCBI Taxonomy" id="910964"/>
    <lineage>
        <taxon>Bacteria</taxon>
        <taxon>Pseudomonadati</taxon>
        <taxon>Pseudomonadota</taxon>
        <taxon>Gammaproteobacteria</taxon>
        <taxon>Enterobacterales</taxon>
        <taxon>Yersiniaceae</taxon>
        <taxon>Ewingella</taxon>
    </lineage>
</organism>
<name>A0A085G0S2_EWIA3</name>
<comment type="subcellular location">
    <subcellularLocation>
        <location evidence="1">Cell membrane</location>
        <topology evidence="1">Multi-pass membrane protein</topology>
    </subcellularLocation>
</comment>
<dbReference type="eggNOG" id="COG1280">
    <property type="taxonomic scope" value="Bacteria"/>
</dbReference>